<comment type="caution">
    <text evidence="1">The sequence shown here is derived from an EMBL/GenBank/DDBJ whole genome shotgun (WGS) entry which is preliminary data.</text>
</comment>
<proteinExistence type="predicted"/>
<dbReference type="Gene3D" id="3.40.50.1010">
    <property type="entry name" value="5'-nuclease"/>
    <property type="match status" value="1"/>
</dbReference>
<protein>
    <submittedName>
        <fullName evidence="1">PilT protein domain protein</fullName>
    </submittedName>
</protein>
<gene>
    <name evidence="1" type="ORF">B1B_08654</name>
</gene>
<reference evidence="1" key="1">
    <citation type="submission" date="2013-08" db="EMBL/GenBank/DDBJ databases">
        <authorList>
            <person name="Mendez C."/>
            <person name="Richter M."/>
            <person name="Ferrer M."/>
            <person name="Sanchez J."/>
        </authorList>
    </citation>
    <scope>NUCLEOTIDE SEQUENCE</scope>
</reference>
<dbReference type="AlphaFoldDB" id="T1AMP7"/>
<reference evidence="1" key="2">
    <citation type="journal article" date="2014" name="ISME J.">
        <title>Microbial stratification in low pH oxic and suboxic macroscopic growths along an acid mine drainage.</title>
        <authorList>
            <person name="Mendez-Garcia C."/>
            <person name="Mesa V."/>
            <person name="Sprenger R.R."/>
            <person name="Richter M."/>
            <person name="Diez M.S."/>
            <person name="Solano J."/>
            <person name="Bargiela R."/>
            <person name="Golyshina O.V."/>
            <person name="Manteca A."/>
            <person name="Ramos J.L."/>
            <person name="Gallego J.R."/>
            <person name="Llorente I."/>
            <person name="Martins Dos Santos V.A."/>
            <person name="Jensen O.N."/>
            <person name="Pelaez A.I."/>
            <person name="Sanchez J."/>
            <person name="Ferrer M."/>
        </authorList>
    </citation>
    <scope>NUCLEOTIDE SEQUENCE</scope>
</reference>
<organism evidence="1">
    <name type="scientific">mine drainage metagenome</name>
    <dbReference type="NCBI Taxonomy" id="410659"/>
    <lineage>
        <taxon>unclassified sequences</taxon>
        <taxon>metagenomes</taxon>
        <taxon>ecological metagenomes</taxon>
    </lineage>
</organism>
<sequence length="108" mass="11349">MNVFDASALLAFLEAEQGAGPLEAALRAGGAGAAPNWSLANQKILAQASSWELARALLTSHPLEIEPVTLVDAEWAERRWVRGRGSRWPTACAWLAAAAARRSGGALG</sequence>
<feature type="non-terminal residue" evidence="1">
    <location>
        <position position="108"/>
    </location>
</feature>
<dbReference type="EMBL" id="AUZY01005665">
    <property type="protein sequence ID" value="EQD57753.1"/>
    <property type="molecule type" value="Genomic_DNA"/>
</dbReference>
<evidence type="ECO:0000313" key="1">
    <source>
        <dbReference type="EMBL" id="EQD57753.1"/>
    </source>
</evidence>
<name>T1AMP7_9ZZZZ</name>
<accession>T1AMP7</accession>